<feature type="region of interest" description="Disordered" evidence="1">
    <location>
        <begin position="1"/>
        <end position="46"/>
    </location>
</feature>
<dbReference type="HOGENOM" id="CLU_1256861_0_0_1"/>
<evidence type="ECO:0000313" key="3">
    <source>
        <dbReference type="Proteomes" id="UP000054248"/>
    </source>
</evidence>
<dbReference type="AlphaFoldDB" id="A0A0C3Q5I2"/>
<dbReference type="OrthoDB" id="3242081at2759"/>
<dbReference type="EMBL" id="KN823257">
    <property type="protein sequence ID" value="KIO18826.1"/>
    <property type="molecule type" value="Genomic_DNA"/>
</dbReference>
<proteinExistence type="predicted"/>
<evidence type="ECO:0000256" key="1">
    <source>
        <dbReference type="SAM" id="MobiDB-lite"/>
    </source>
</evidence>
<feature type="compositionally biased region" description="Polar residues" evidence="1">
    <location>
        <begin position="1"/>
        <end position="14"/>
    </location>
</feature>
<keyword evidence="3" id="KW-1185">Reference proteome</keyword>
<sequence>MSTSDSGTVLTATEPQAPLARKPTMDPRTRPGPPSGDIQPKRNKEVGPQEITSLHLRTHQPIRGNIPGLFVEQNFLQTPNQDYPPQPEILNHARASESQEAFASEGRGVAPCPPPGAVPLAVGGGAGGQPPLDEVVRTLYNELGGERAQRWQLESQLALLSTERDCFIAERDAARAERDAVITVNMSLEAQILAVAELLKGLETNALAGLWETVTLPNTT</sequence>
<gene>
    <name evidence="2" type="ORF">M407DRAFT_31505</name>
</gene>
<reference evidence="3" key="2">
    <citation type="submission" date="2015-01" db="EMBL/GenBank/DDBJ databases">
        <title>Evolutionary Origins and Diversification of the Mycorrhizal Mutualists.</title>
        <authorList>
            <consortium name="DOE Joint Genome Institute"/>
            <consortium name="Mycorrhizal Genomics Consortium"/>
            <person name="Kohler A."/>
            <person name="Kuo A."/>
            <person name="Nagy L.G."/>
            <person name="Floudas D."/>
            <person name="Copeland A."/>
            <person name="Barry K.W."/>
            <person name="Cichocki N."/>
            <person name="Veneault-Fourrey C."/>
            <person name="LaButti K."/>
            <person name="Lindquist E.A."/>
            <person name="Lipzen A."/>
            <person name="Lundell T."/>
            <person name="Morin E."/>
            <person name="Murat C."/>
            <person name="Riley R."/>
            <person name="Ohm R."/>
            <person name="Sun H."/>
            <person name="Tunlid A."/>
            <person name="Henrissat B."/>
            <person name="Grigoriev I.V."/>
            <person name="Hibbett D.S."/>
            <person name="Martin F."/>
        </authorList>
    </citation>
    <scope>NUCLEOTIDE SEQUENCE [LARGE SCALE GENOMIC DNA]</scope>
    <source>
        <strain evidence="3">MUT 4182</strain>
    </source>
</reference>
<evidence type="ECO:0000313" key="2">
    <source>
        <dbReference type="EMBL" id="KIO18826.1"/>
    </source>
</evidence>
<dbReference type="Proteomes" id="UP000054248">
    <property type="component" value="Unassembled WGS sequence"/>
</dbReference>
<accession>A0A0C3Q5I2</accession>
<name>A0A0C3Q5I2_9AGAM</name>
<reference evidence="2 3" key="1">
    <citation type="submission" date="2014-04" db="EMBL/GenBank/DDBJ databases">
        <authorList>
            <consortium name="DOE Joint Genome Institute"/>
            <person name="Kuo A."/>
            <person name="Girlanda M."/>
            <person name="Perotto S."/>
            <person name="Kohler A."/>
            <person name="Nagy L.G."/>
            <person name="Floudas D."/>
            <person name="Copeland A."/>
            <person name="Barry K.W."/>
            <person name="Cichocki N."/>
            <person name="Veneault-Fourrey C."/>
            <person name="LaButti K."/>
            <person name="Lindquist E.A."/>
            <person name="Lipzen A."/>
            <person name="Lundell T."/>
            <person name="Morin E."/>
            <person name="Murat C."/>
            <person name="Sun H."/>
            <person name="Tunlid A."/>
            <person name="Henrissat B."/>
            <person name="Grigoriev I.V."/>
            <person name="Hibbett D.S."/>
            <person name="Martin F."/>
            <person name="Nordberg H.P."/>
            <person name="Cantor M.N."/>
            <person name="Hua S.X."/>
        </authorList>
    </citation>
    <scope>NUCLEOTIDE SEQUENCE [LARGE SCALE GENOMIC DNA]</scope>
    <source>
        <strain evidence="2 3">MUT 4182</strain>
    </source>
</reference>
<organism evidence="2 3">
    <name type="scientific">Tulasnella calospora MUT 4182</name>
    <dbReference type="NCBI Taxonomy" id="1051891"/>
    <lineage>
        <taxon>Eukaryota</taxon>
        <taxon>Fungi</taxon>
        <taxon>Dikarya</taxon>
        <taxon>Basidiomycota</taxon>
        <taxon>Agaricomycotina</taxon>
        <taxon>Agaricomycetes</taxon>
        <taxon>Cantharellales</taxon>
        <taxon>Tulasnellaceae</taxon>
        <taxon>Tulasnella</taxon>
    </lineage>
</organism>
<protein>
    <submittedName>
        <fullName evidence="2">Uncharacterized protein</fullName>
    </submittedName>
</protein>